<gene>
    <name evidence="1" type="ORF">WJX72_000156</name>
</gene>
<proteinExistence type="predicted"/>
<protein>
    <submittedName>
        <fullName evidence="1">Uncharacterized protein</fullName>
    </submittedName>
</protein>
<evidence type="ECO:0000313" key="1">
    <source>
        <dbReference type="EMBL" id="KAK9828469.1"/>
    </source>
</evidence>
<reference evidence="1 2" key="1">
    <citation type="journal article" date="2024" name="Nat. Commun.">
        <title>Phylogenomics reveals the evolutionary origins of lichenization in chlorophyte algae.</title>
        <authorList>
            <person name="Puginier C."/>
            <person name="Libourel C."/>
            <person name="Otte J."/>
            <person name="Skaloud P."/>
            <person name="Haon M."/>
            <person name="Grisel S."/>
            <person name="Petersen M."/>
            <person name="Berrin J.G."/>
            <person name="Delaux P.M."/>
            <person name="Dal Grande F."/>
            <person name="Keller J."/>
        </authorList>
    </citation>
    <scope>NUCLEOTIDE SEQUENCE [LARGE SCALE GENOMIC DNA]</scope>
    <source>
        <strain evidence="1 2">SAG 2043</strain>
    </source>
</reference>
<dbReference type="AlphaFoldDB" id="A0AAW1R459"/>
<name>A0AAW1R459_9CHLO</name>
<keyword evidence="2" id="KW-1185">Reference proteome</keyword>
<dbReference type="EMBL" id="JALJOR010000001">
    <property type="protein sequence ID" value="KAK9828469.1"/>
    <property type="molecule type" value="Genomic_DNA"/>
</dbReference>
<organism evidence="1 2">
    <name type="scientific">[Myrmecia] bisecta</name>
    <dbReference type="NCBI Taxonomy" id="41462"/>
    <lineage>
        <taxon>Eukaryota</taxon>
        <taxon>Viridiplantae</taxon>
        <taxon>Chlorophyta</taxon>
        <taxon>core chlorophytes</taxon>
        <taxon>Trebouxiophyceae</taxon>
        <taxon>Trebouxiales</taxon>
        <taxon>Trebouxiaceae</taxon>
        <taxon>Myrmecia</taxon>
    </lineage>
</organism>
<dbReference type="Proteomes" id="UP001489004">
    <property type="component" value="Unassembled WGS sequence"/>
</dbReference>
<comment type="caution">
    <text evidence="1">The sequence shown here is derived from an EMBL/GenBank/DDBJ whole genome shotgun (WGS) entry which is preliminary data.</text>
</comment>
<sequence>MPPTVVNMSLWSEQTLASRTQHLGHYKAWAPGGVMLVTDENGESGEADLDKPVLLFCTKVGILGIGRRLHASFALNGQVDWYGGAHIAHGQWLH</sequence>
<evidence type="ECO:0000313" key="2">
    <source>
        <dbReference type="Proteomes" id="UP001489004"/>
    </source>
</evidence>
<accession>A0AAW1R459</accession>